<protein>
    <recommendedName>
        <fullName evidence="2">Single-stranded-DNA-specific exonuclease RecJ</fullName>
    </recommendedName>
</protein>
<dbReference type="GO" id="GO:0003676">
    <property type="term" value="F:nucleic acid binding"/>
    <property type="evidence" value="ECO:0007669"/>
    <property type="project" value="InterPro"/>
</dbReference>
<dbReference type="PANTHER" id="PTHR30255:SF2">
    <property type="entry name" value="SINGLE-STRANDED-DNA-SPECIFIC EXONUCLEASE RECJ"/>
    <property type="match status" value="1"/>
</dbReference>
<feature type="domain" description="RecJ OB" evidence="8">
    <location>
        <begin position="458"/>
        <end position="564"/>
    </location>
</feature>
<reference evidence="9 10" key="1">
    <citation type="submission" date="2017-10" db="EMBL/GenBank/DDBJ databases">
        <title>Paenichitinophaga pekingensis gen. nov., sp. nov., isolated from activated sludge.</title>
        <authorList>
            <person name="Jin D."/>
            <person name="Kong X."/>
            <person name="Deng Y."/>
            <person name="Bai Z."/>
        </authorList>
    </citation>
    <scope>NUCLEOTIDE SEQUENCE [LARGE SCALE GENOMIC DNA]</scope>
    <source>
        <strain evidence="9 10">13</strain>
    </source>
</reference>
<dbReference type="Gene3D" id="3.90.1640.30">
    <property type="match status" value="1"/>
</dbReference>
<dbReference type="InterPro" id="IPR001667">
    <property type="entry name" value="DDH_dom"/>
</dbReference>
<dbReference type="Pfam" id="PF01368">
    <property type="entry name" value="DHH"/>
    <property type="match status" value="1"/>
</dbReference>
<evidence type="ECO:0000256" key="2">
    <source>
        <dbReference type="ARBA" id="ARBA00019841"/>
    </source>
</evidence>
<dbReference type="EMBL" id="CP023777">
    <property type="protein sequence ID" value="ATL47268.1"/>
    <property type="molecule type" value="Genomic_DNA"/>
</dbReference>
<sequence length="569" mass="63744">MDKTWKLKPCPVPAEQQLYKLLHNHVPLLLCRLLTQRGISRYEEAQQFFFPSLEHLHDPWLMKDMDKAVNRIVDAISHGEKILVYGDYDVDGTTAVATVYSFLLEQYNKIDFYVPNRDKEGYGISMQGIEYAKNNDFDLVIALDCGIRATNLISIAKEQGIEFIVCDHHLPGEELPPAVAILNPKQEGCPYPYKDLSACGIGFKLVSALALRRGTPAAEVLPYLTLVATSIAADIVPMNGENRVMTHFGLKYINENPQPGIKALIELSQVKTSLTTSNLVFMIAPRVNAAGRMGDARKAVQLFLEKDAGKAKNLAQSLHEENGDRKIVDLHITTEAINLIKDDEENGSKKATVLYQPHWHKGVVGIVASRLIDKHYYKPTVILTQSNDVVAGSARSVIGFNVYDAIHQCRDLLENYGGHFYAAGMTMKVENVEAFKSRFEEVVASTITEEMLTPQIIIDTEIQLQDITPHFYKKLKMFEPFGPENMRPLFVARNVKDAGYSKIVKDEHLKLTVKQDQGPIFGGIGFYMKDKFPLISGGKLFDIAFTIEENDWNGNVSLQLKVVDIQAAQ</sequence>
<keyword evidence="4" id="KW-0378">Hydrolase</keyword>
<evidence type="ECO:0000256" key="4">
    <source>
        <dbReference type="ARBA" id="ARBA00022801"/>
    </source>
</evidence>
<keyword evidence="5 9" id="KW-0269">Exonuclease</keyword>
<dbReference type="GO" id="GO:0006310">
    <property type="term" value="P:DNA recombination"/>
    <property type="evidence" value="ECO:0007669"/>
    <property type="project" value="InterPro"/>
</dbReference>
<evidence type="ECO:0000256" key="3">
    <source>
        <dbReference type="ARBA" id="ARBA00022722"/>
    </source>
</evidence>
<proteinExistence type="inferred from homology"/>
<evidence type="ECO:0000259" key="7">
    <source>
        <dbReference type="Pfam" id="PF02272"/>
    </source>
</evidence>
<dbReference type="KEGG" id="cbae:COR50_08840"/>
<organism evidence="9 10">
    <name type="scientific">Chitinophaga caeni</name>
    <dbReference type="NCBI Taxonomy" id="2029983"/>
    <lineage>
        <taxon>Bacteria</taxon>
        <taxon>Pseudomonadati</taxon>
        <taxon>Bacteroidota</taxon>
        <taxon>Chitinophagia</taxon>
        <taxon>Chitinophagales</taxon>
        <taxon>Chitinophagaceae</taxon>
        <taxon>Chitinophaga</taxon>
    </lineage>
</organism>
<dbReference type="InterPro" id="IPR041122">
    <property type="entry name" value="RecJ_OB"/>
</dbReference>
<comment type="similarity">
    <text evidence="1">Belongs to the RecJ family.</text>
</comment>
<dbReference type="Gene3D" id="2.40.50.460">
    <property type="match status" value="1"/>
</dbReference>
<dbReference type="InterPro" id="IPR004610">
    <property type="entry name" value="RecJ"/>
</dbReference>
<feature type="domain" description="DHHA1" evidence="7">
    <location>
        <begin position="350"/>
        <end position="444"/>
    </location>
</feature>
<dbReference type="PANTHER" id="PTHR30255">
    <property type="entry name" value="SINGLE-STRANDED-DNA-SPECIFIC EXONUCLEASE RECJ"/>
    <property type="match status" value="1"/>
</dbReference>
<evidence type="ECO:0000256" key="1">
    <source>
        <dbReference type="ARBA" id="ARBA00005915"/>
    </source>
</evidence>
<gene>
    <name evidence="9" type="primary">recJ</name>
    <name evidence="9" type="ORF">COR50_08840</name>
</gene>
<evidence type="ECO:0000259" key="8">
    <source>
        <dbReference type="Pfam" id="PF17768"/>
    </source>
</evidence>
<keyword evidence="3" id="KW-0540">Nuclease</keyword>
<dbReference type="InterPro" id="IPR038763">
    <property type="entry name" value="DHH_sf"/>
</dbReference>
<evidence type="ECO:0000313" key="9">
    <source>
        <dbReference type="EMBL" id="ATL47268.1"/>
    </source>
</evidence>
<accession>A0A291QTH1</accession>
<evidence type="ECO:0000313" key="10">
    <source>
        <dbReference type="Proteomes" id="UP000220133"/>
    </source>
</evidence>
<evidence type="ECO:0000256" key="5">
    <source>
        <dbReference type="ARBA" id="ARBA00022839"/>
    </source>
</evidence>
<dbReference type="SUPFAM" id="SSF64182">
    <property type="entry name" value="DHH phosphoesterases"/>
    <property type="match status" value="1"/>
</dbReference>
<dbReference type="Pfam" id="PF17768">
    <property type="entry name" value="RecJ_OB"/>
    <property type="match status" value="1"/>
</dbReference>
<dbReference type="Pfam" id="PF02272">
    <property type="entry name" value="DHHA1"/>
    <property type="match status" value="1"/>
</dbReference>
<keyword evidence="10" id="KW-1185">Reference proteome</keyword>
<dbReference type="InterPro" id="IPR003156">
    <property type="entry name" value="DHHA1_dom"/>
</dbReference>
<dbReference type="AlphaFoldDB" id="A0A291QTH1"/>
<dbReference type="NCBIfam" id="TIGR00644">
    <property type="entry name" value="recJ"/>
    <property type="match status" value="1"/>
</dbReference>
<dbReference type="OrthoDB" id="9809852at2"/>
<name>A0A291QTH1_9BACT</name>
<dbReference type="GO" id="GO:0006281">
    <property type="term" value="P:DNA repair"/>
    <property type="evidence" value="ECO:0007669"/>
    <property type="project" value="InterPro"/>
</dbReference>
<evidence type="ECO:0000259" key="6">
    <source>
        <dbReference type="Pfam" id="PF01368"/>
    </source>
</evidence>
<dbReference type="RefSeq" id="WP_098193650.1">
    <property type="nucleotide sequence ID" value="NZ_CP023777.1"/>
</dbReference>
<dbReference type="InterPro" id="IPR051673">
    <property type="entry name" value="SSDNA_exonuclease_RecJ"/>
</dbReference>
<dbReference type="Proteomes" id="UP000220133">
    <property type="component" value="Chromosome"/>
</dbReference>
<feature type="domain" description="DDH" evidence="6">
    <location>
        <begin position="81"/>
        <end position="229"/>
    </location>
</feature>
<dbReference type="GO" id="GO:0008409">
    <property type="term" value="F:5'-3' exonuclease activity"/>
    <property type="evidence" value="ECO:0007669"/>
    <property type="project" value="InterPro"/>
</dbReference>